<name>D7G762_ECTSI</name>
<organism evidence="1 2">
    <name type="scientific">Ectocarpus siliculosus</name>
    <name type="common">Brown alga</name>
    <name type="synonym">Conferva siliculosa</name>
    <dbReference type="NCBI Taxonomy" id="2880"/>
    <lineage>
        <taxon>Eukaryota</taxon>
        <taxon>Sar</taxon>
        <taxon>Stramenopiles</taxon>
        <taxon>Ochrophyta</taxon>
        <taxon>PX clade</taxon>
        <taxon>Phaeophyceae</taxon>
        <taxon>Ectocarpales</taxon>
        <taxon>Ectocarpaceae</taxon>
        <taxon>Ectocarpus</taxon>
    </lineage>
</organism>
<evidence type="ECO:0008006" key="3">
    <source>
        <dbReference type="Google" id="ProtNLM"/>
    </source>
</evidence>
<dbReference type="SUPFAM" id="SSF52777">
    <property type="entry name" value="CoA-dependent acyltransferases"/>
    <property type="match status" value="2"/>
</dbReference>
<reference evidence="1 2" key="1">
    <citation type="journal article" date="2010" name="Nature">
        <title>The Ectocarpus genome and the independent evolution of multicellularity in brown algae.</title>
        <authorList>
            <person name="Cock J.M."/>
            <person name="Sterck L."/>
            <person name="Rouze P."/>
            <person name="Scornet D."/>
            <person name="Allen A.E."/>
            <person name="Amoutzias G."/>
            <person name="Anthouard V."/>
            <person name="Artiguenave F."/>
            <person name="Aury J.M."/>
            <person name="Badger J.H."/>
            <person name="Beszteri B."/>
            <person name="Billiau K."/>
            <person name="Bonnet E."/>
            <person name="Bothwell J.H."/>
            <person name="Bowler C."/>
            <person name="Boyen C."/>
            <person name="Brownlee C."/>
            <person name="Carrano C.J."/>
            <person name="Charrier B."/>
            <person name="Cho G.Y."/>
            <person name="Coelho S.M."/>
            <person name="Collen J."/>
            <person name="Corre E."/>
            <person name="Da Silva C."/>
            <person name="Delage L."/>
            <person name="Delaroque N."/>
            <person name="Dittami S.M."/>
            <person name="Doulbeau S."/>
            <person name="Elias M."/>
            <person name="Farnham G."/>
            <person name="Gachon C.M."/>
            <person name="Gschloessl B."/>
            <person name="Heesch S."/>
            <person name="Jabbari K."/>
            <person name="Jubin C."/>
            <person name="Kawai H."/>
            <person name="Kimura K."/>
            <person name="Kloareg B."/>
            <person name="Kupper F.C."/>
            <person name="Lang D."/>
            <person name="Le Bail A."/>
            <person name="Leblanc C."/>
            <person name="Lerouge P."/>
            <person name="Lohr M."/>
            <person name="Lopez P.J."/>
            <person name="Martens C."/>
            <person name="Maumus F."/>
            <person name="Michel G."/>
            <person name="Miranda-Saavedra D."/>
            <person name="Morales J."/>
            <person name="Moreau H."/>
            <person name="Motomura T."/>
            <person name="Nagasato C."/>
            <person name="Napoli C.A."/>
            <person name="Nelson D.R."/>
            <person name="Nyvall-Collen P."/>
            <person name="Peters A.F."/>
            <person name="Pommier C."/>
            <person name="Potin P."/>
            <person name="Poulain J."/>
            <person name="Quesneville H."/>
            <person name="Read B."/>
            <person name="Rensing S.A."/>
            <person name="Ritter A."/>
            <person name="Rousvoal S."/>
            <person name="Samanta M."/>
            <person name="Samson G."/>
            <person name="Schroeder D.C."/>
            <person name="Segurens B."/>
            <person name="Strittmatter M."/>
            <person name="Tonon T."/>
            <person name="Tregear J.W."/>
            <person name="Valentin K."/>
            <person name="von Dassow P."/>
            <person name="Yamagishi T."/>
            <person name="Van de Peer Y."/>
            <person name="Wincker P."/>
        </authorList>
    </citation>
    <scope>NUCLEOTIDE SEQUENCE [LARGE SCALE GENOMIC DNA]</scope>
    <source>
        <strain evidence="2">Ec32 / CCAP1310/4</strain>
    </source>
</reference>
<dbReference type="Proteomes" id="UP000002630">
    <property type="component" value="Linkage Group LG02"/>
</dbReference>
<dbReference type="PANTHER" id="PTHR28037">
    <property type="entry name" value="ALCOHOL O-ACETYLTRANSFERASE 1-RELATED"/>
    <property type="match status" value="1"/>
</dbReference>
<dbReference type="InterPro" id="IPR052058">
    <property type="entry name" value="Alcohol_O-acetyltransferase"/>
</dbReference>
<dbReference type="OrthoDB" id="440612at2759"/>
<dbReference type="InterPro" id="IPR023213">
    <property type="entry name" value="CAT-like_dom_sf"/>
</dbReference>
<dbReference type="AlphaFoldDB" id="D7G762"/>
<dbReference type="PANTHER" id="PTHR28037:SF1">
    <property type="entry name" value="ALCOHOL O-ACETYLTRANSFERASE 1-RELATED"/>
    <property type="match status" value="1"/>
</dbReference>
<gene>
    <name evidence="1" type="ORF">Esi_0008_0226</name>
</gene>
<sequence length="559" mass="60032">MTLQVQEGSSAAAAEALAARSAAASAVAKPFVSRKLGSFEKMLTKTRDGAGPAEDGVRTLTTPHVWAAVIDGDLPRSSLKRGIEAVLARHPMLRACIRTPDGPKEPLINILGEEREDGDPLYFCESECESLGALAERVLAPEEDEISGDEAFTREWRGRLERNLDNARLPVSAGPNWRVEAIRLSGRGRPGPRRRRTALVCTMNHALEDQRSSNVMLQGILEAAAGKASGPARSADDAGGFDLPPSMEAAIVEGKQFRRNTLGYMWDQATVAIAQPMVVPDGLPSVDERSEGGDEGPFGVSSRKSACEFSSVPADDVSVMLQACRERGLTLSGALSAACLMACSDVAHAEGSRGSNRYKFLLAVDLRRFGTGDYSDMDDWTGGTVACAGGAIDYAVKVPAGSGSRLVGRDGEEAARVAREEFWRLAERCKTATRDMVEKETLREAVAVFDWAMENMSIWASVDIESRNAKTLGRAYTCGVSNMGRYPFDTQVGNLSLKAVHYGTSQSACGSLFQLSCGTIDGELFMTLQFAEPVVTREAGEAYLRGIIDNLRAACVISQ</sequence>
<dbReference type="eggNOG" id="ENOG502RX60">
    <property type="taxonomic scope" value="Eukaryota"/>
</dbReference>
<dbReference type="Gene3D" id="3.30.559.10">
    <property type="entry name" value="Chloramphenicol acetyltransferase-like domain"/>
    <property type="match status" value="1"/>
</dbReference>
<evidence type="ECO:0000313" key="1">
    <source>
        <dbReference type="EMBL" id="CBJ25755.1"/>
    </source>
</evidence>
<dbReference type="EMBL" id="FN649035">
    <property type="protein sequence ID" value="CBJ25755.1"/>
    <property type="molecule type" value="Genomic_DNA"/>
</dbReference>
<accession>D7G762</accession>
<keyword evidence="2" id="KW-1185">Reference proteome</keyword>
<evidence type="ECO:0000313" key="2">
    <source>
        <dbReference type="Proteomes" id="UP000002630"/>
    </source>
</evidence>
<dbReference type="Gene3D" id="3.30.559.30">
    <property type="entry name" value="Nonribosomal peptide synthetase, condensation domain"/>
    <property type="match status" value="1"/>
</dbReference>
<dbReference type="InParanoid" id="D7G762"/>
<protein>
    <recommendedName>
        <fullName evidence="3">Condensation domain-containing protein</fullName>
    </recommendedName>
</protein>
<dbReference type="EMBL" id="FN649727">
    <property type="protein sequence ID" value="CBJ25755.1"/>
    <property type="molecule type" value="Genomic_DNA"/>
</dbReference>
<dbReference type="OMA" id="FCESECE"/>
<proteinExistence type="predicted"/>